<dbReference type="Proteomes" id="UP000033930">
    <property type="component" value="Unassembled WGS sequence"/>
</dbReference>
<dbReference type="InterPro" id="IPR037257">
    <property type="entry name" value="T2SS_E_N_sf"/>
</dbReference>
<dbReference type="Gene3D" id="3.40.50.300">
    <property type="entry name" value="P-loop containing nucleotide triphosphate hydrolases"/>
    <property type="match status" value="1"/>
</dbReference>
<dbReference type="SMART" id="SM00382">
    <property type="entry name" value="AAA"/>
    <property type="match status" value="1"/>
</dbReference>
<dbReference type="Pfam" id="PF00437">
    <property type="entry name" value="T2SSE"/>
    <property type="match status" value="1"/>
</dbReference>
<comment type="similarity">
    <text evidence="1">Belongs to the GSP E family.</text>
</comment>
<comment type="caution">
    <text evidence="6">The sequence shown here is derived from an EMBL/GenBank/DDBJ whole genome shotgun (WGS) entry which is preliminary data.</text>
</comment>
<accession>A0A0G0VGL2</accession>
<feature type="region of interest" description="Disordered" evidence="4">
    <location>
        <begin position="1"/>
        <end position="60"/>
    </location>
</feature>
<dbReference type="InterPro" id="IPR003593">
    <property type="entry name" value="AAA+_ATPase"/>
</dbReference>
<dbReference type="GO" id="GO:0016887">
    <property type="term" value="F:ATP hydrolysis activity"/>
    <property type="evidence" value="ECO:0007669"/>
    <property type="project" value="TreeGrafter"/>
</dbReference>
<dbReference type="PROSITE" id="PS00662">
    <property type="entry name" value="T2SP_E"/>
    <property type="match status" value="1"/>
</dbReference>
<evidence type="ECO:0000256" key="4">
    <source>
        <dbReference type="SAM" id="MobiDB-lite"/>
    </source>
</evidence>
<feature type="domain" description="Bacterial type II secretion system protein E" evidence="5">
    <location>
        <begin position="396"/>
        <end position="410"/>
    </location>
</feature>
<dbReference type="InterPro" id="IPR027417">
    <property type="entry name" value="P-loop_NTPase"/>
</dbReference>
<feature type="compositionally biased region" description="Basic and acidic residues" evidence="4">
    <location>
        <begin position="24"/>
        <end position="60"/>
    </location>
</feature>
<gene>
    <name evidence="6" type="ORF">UU50_C0001G0016</name>
</gene>
<dbReference type="SUPFAM" id="SSF52540">
    <property type="entry name" value="P-loop containing nucleoside triphosphate hydrolases"/>
    <property type="match status" value="1"/>
</dbReference>
<proteinExistence type="inferred from homology"/>
<evidence type="ECO:0000259" key="5">
    <source>
        <dbReference type="PROSITE" id="PS00662"/>
    </source>
</evidence>
<evidence type="ECO:0000256" key="1">
    <source>
        <dbReference type="ARBA" id="ARBA00006611"/>
    </source>
</evidence>
<dbReference type="PANTHER" id="PTHR30258">
    <property type="entry name" value="TYPE II SECRETION SYSTEM PROTEIN GSPE-RELATED"/>
    <property type="match status" value="1"/>
</dbReference>
<evidence type="ECO:0000256" key="2">
    <source>
        <dbReference type="ARBA" id="ARBA00022741"/>
    </source>
</evidence>
<dbReference type="FunFam" id="3.40.50.300:FF:000398">
    <property type="entry name" value="Type IV pilus assembly ATPase PilB"/>
    <property type="match status" value="1"/>
</dbReference>
<dbReference type="GO" id="GO:0005886">
    <property type="term" value="C:plasma membrane"/>
    <property type="evidence" value="ECO:0007669"/>
    <property type="project" value="TreeGrafter"/>
</dbReference>
<keyword evidence="3" id="KW-0067">ATP-binding</keyword>
<dbReference type="GO" id="GO:0005524">
    <property type="term" value="F:ATP binding"/>
    <property type="evidence" value="ECO:0007669"/>
    <property type="project" value="UniProtKB-KW"/>
</dbReference>
<dbReference type="InterPro" id="IPR001482">
    <property type="entry name" value="T2SS/T4SS_dom"/>
</dbReference>
<evidence type="ECO:0000256" key="3">
    <source>
        <dbReference type="ARBA" id="ARBA00022840"/>
    </source>
</evidence>
<dbReference type="PANTHER" id="PTHR30258:SF1">
    <property type="entry name" value="PROTEIN TRANSPORT PROTEIN HOFB HOMOLOG"/>
    <property type="match status" value="1"/>
</dbReference>
<name>A0A0G0VGL2_9BACT</name>
<protein>
    <submittedName>
        <fullName evidence="6">Type IV-A pilus assembly ATPase PilB</fullName>
    </submittedName>
</protein>
<dbReference type="EMBL" id="LCAW01000001">
    <property type="protein sequence ID" value="KKR99958.1"/>
    <property type="molecule type" value="Genomic_DNA"/>
</dbReference>
<reference evidence="6 7" key="1">
    <citation type="journal article" date="2015" name="Nature">
        <title>rRNA introns, odd ribosomes, and small enigmatic genomes across a large radiation of phyla.</title>
        <authorList>
            <person name="Brown C.T."/>
            <person name="Hug L.A."/>
            <person name="Thomas B.C."/>
            <person name="Sharon I."/>
            <person name="Castelle C.J."/>
            <person name="Singh A."/>
            <person name="Wilkins M.J."/>
            <person name="Williams K.H."/>
            <person name="Banfield J.F."/>
        </authorList>
    </citation>
    <scope>NUCLEOTIDE SEQUENCE [LARGE SCALE GENOMIC DNA]</scope>
</reference>
<dbReference type="AlphaFoldDB" id="A0A0G0VGL2"/>
<dbReference type="CDD" id="cd01129">
    <property type="entry name" value="PulE-GspE-like"/>
    <property type="match status" value="1"/>
</dbReference>
<organism evidence="6 7">
    <name type="scientific">Candidatus Uhrbacteria bacterium GW2011_GWC1_41_20</name>
    <dbReference type="NCBI Taxonomy" id="1618983"/>
    <lineage>
        <taxon>Bacteria</taxon>
        <taxon>Candidatus Uhriibacteriota</taxon>
    </lineage>
</organism>
<sequence length="590" mass="65403">MADGFPSIEDLLQQSTAQSADPLFDTKKTEPKDTGKTEEELSPTEKLEHKMEKMEVGSKEQEAEQISAALGLPYINLVGFAISPDALRLIEEEKAMELKTLCFLYTGPELRIGSVNPQDDGIKQLAFELGERYKTHAVLYKITEDSFTHAVRLYNTLPKIREIVKGVQIKEEELVEYQKRMDNLEAIGTILKQASITDVLAIVVAAALKLGSSDIHIEAEEKGIAVRLRVDGILQDVAELEKDQWKKIINRIKLIAGLKLNVLDKPQDGRFTIYQKDKKIDVRTSTLPTAWGESVVMRILNPESIQLEFSQLGFRKPAFDRLMHEIEKPHGMILTTGPTGSGKTTTLYAILKHLNKPGVKIITLEDPVEYKLAGINQSQIDQSKDYTFAKGLRSILRQDPDIILVGEIRDLETAETAIQAALTGHLLLSTIHTNDAAGAIPRFSAMGVKPFLLAPALNAIMGQRLVRRVCEACKQEDKINEVTLVKIKELLDAIPESSGEPKPDTTNMKFFKGAGCDACHKTGYKGRVGIYEILVKNTEIEKIILSGEISEYQMREIASAQGMISMTQDGLLKALGGQTSIEEIQRVAGL</sequence>
<dbReference type="SUPFAM" id="SSF160246">
    <property type="entry name" value="EspE N-terminal domain-like"/>
    <property type="match status" value="1"/>
</dbReference>
<dbReference type="Gene3D" id="3.30.450.90">
    <property type="match status" value="1"/>
</dbReference>
<evidence type="ECO:0000313" key="6">
    <source>
        <dbReference type="EMBL" id="KKR99958.1"/>
    </source>
</evidence>
<keyword evidence="2" id="KW-0547">Nucleotide-binding</keyword>
<dbReference type="PATRIC" id="fig|1618983.3.peg.16"/>
<evidence type="ECO:0000313" key="7">
    <source>
        <dbReference type="Proteomes" id="UP000033930"/>
    </source>
</evidence>